<reference evidence="2 3" key="1">
    <citation type="submission" date="2024-11" db="EMBL/GenBank/DDBJ databases">
        <title>Adaptive evolution of stress response genes in parasites aligns with host niche diversity.</title>
        <authorList>
            <person name="Hahn C."/>
            <person name="Resl P."/>
        </authorList>
    </citation>
    <scope>NUCLEOTIDE SEQUENCE [LARGE SCALE GENOMIC DNA]</scope>
    <source>
        <strain evidence="2">EGGRZ-B1_66</strain>
        <tissue evidence="2">Body</tissue>
    </source>
</reference>
<evidence type="ECO:0000256" key="1">
    <source>
        <dbReference type="SAM" id="SignalP"/>
    </source>
</evidence>
<accession>A0ABD2PNI5</accession>
<dbReference type="EMBL" id="JBJKFK010004352">
    <property type="protein sequence ID" value="KAL3309062.1"/>
    <property type="molecule type" value="Genomic_DNA"/>
</dbReference>
<keyword evidence="1" id="KW-0732">Signal</keyword>
<dbReference type="PROSITE" id="PS51257">
    <property type="entry name" value="PROKAR_LIPOPROTEIN"/>
    <property type="match status" value="1"/>
</dbReference>
<dbReference type="Proteomes" id="UP001626550">
    <property type="component" value="Unassembled WGS sequence"/>
</dbReference>
<evidence type="ECO:0000313" key="2">
    <source>
        <dbReference type="EMBL" id="KAL3309062.1"/>
    </source>
</evidence>
<name>A0ABD2PNI5_9PLAT</name>
<gene>
    <name evidence="2" type="ORF">Ciccas_012396</name>
</gene>
<evidence type="ECO:0000313" key="3">
    <source>
        <dbReference type="Proteomes" id="UP001626550"/>
    </source>
</evidence>
<sequence>MKTHLMLLLPLSALGSLFASCKILNSFMKENDKIWSVNLERMEAKKQPVALAAIGRAAGSNTAGSNEMTHEFNIEGELEDPRNTPHNAYKRFNSRFNSLAKQRRIYGYRQI</sequence>
<dbReference type="AlphaFoldDB" id="A0ABD2PNI5"/>
<comment type="caution">
    <text evidence="2">The sequence shown here is derived from an EMBL/GenBank/DDBJ whole genome shotgun (WGS) entry which is preliminary data.</text>
</comment>
<keyword evidence="3" id="KW-1185">Reference proteome</keyword>
<protein>
    <submittedName>
        <fullName evidence="2">Uncharacterized protein</fullName>
    </submittedName>
</protein>
<organism evidence="2 3">
    <name type="scientific">Cichlidogyrus casuarinus</name>
    <dbReference type="NCBI Taxonomy" id="1844966"/>
    <lineage>
        <taxon>Eukaryota</taxon>
        <taxon>Metazoa</taxon>
        <taxon>Spiralia</taxon>
        <taxon>Lophotrochozoa</taxon>
        <taxon>Platyhelminthes</taxon>
        <taxon>Monogenea</taxon>
        <taxon>Monopisthocotylea</taxon>
        <taxon>Dactylogyridea</taxon>
        <taxon>Ancyrocephalidae</taxon>
        <taxon>Cichlidogyrus</taxon>
    </lineage>
</organism>
<feature type="chain" id="PRO_5044762218" evidence="1">
    <location>
        <begin position="20"/>
        <end position="111"/>
    </location>
</feature>
<proteinExistence type="predicted"/>
<feature type="signal peptide" evidence="1">
    <location>
        <begin position="1"/>
        <end position="19"/>
    </location>
</feature>